<organism evidence="2">
    <name type="scientific">uncultured Anaerotruncus sp</name>
    <dbReference type="NCBI Taxonomy" id="905011"/>
    <lineage>
        <taxon>Bacteria</taxon>
        <taxon>Bacillati</taxon>
        <taxon>Bacillota</taxon>
        <taxon>Clostridia</taxon>
        <taxon>Eubacteriales</taxon>
        <taxon>Oscillospiraceae</taxon>
        <taxon>Anaerotruncus</taxon>
        <taxon>environmental samples</taxon>
    </lineage>
</organism>
<proteinExistence type="predicted"/>
<keyword evidence="1" id="KW-1133">Transmembrane helix</keyword>
<sequence length="71" mass="7561">MGITTKIALILVIIGALNWGLIGIFSFDLVAYLFGGMAAIASRVIYTLVGIAGIWCIALLFKDSRALDVSE</sequence>
<accession>A0A1C6HTQ4</accession>
<dbReference type="EMBL" id="FMHG01000001">
    <property type="protein sequence ID" value="SCJ60878.1"/>
    <property type="molecule type" value="Genomic_DNA"/>
</dbReference>
<dbReference type="AlphaFoldDB" id="A0A1C6HTQ4"/>
<dbReference type="PANTHER" id="PTHR37304:SF1">
    <property type="entry name" value="MEMBRANE PROTEIN"/>
    <property type="match status" value="1"/>
</dbReference>
<keyword evidence="1" id="KW-0812">Transmembrane</keyword>
<dbReference type="PANTHER" id="PTHR37304">
    <property type="entry name" value="MEMBRANE PROTEIN-RELATED"/>
    <property type="match status" value="1"/>
</dbReference>
<feature type="transmembrane region" description="Helical" evidence="1">
    <location>
        <begin position="7"/>
        <end position="34"/>
    </location>
</feature>
<feature type="transmembrane region" description="Helical" evidence="1">
    <location>
        <begin position="40"/>
        <end position="61"/>
    </location>
</feature>
<name>A0A1C6HTQ4_9FIRM</name>
<protein>
    <submittedName>
        <fullName evidence="2">Domain of uncharacterized function (DUF378)</fullName>
    </submittedName>
</protein>
<evidence type="ECO:0000313" key="2">
    <source>
        <dbReference type="EMBL" id="SCJ60878.1"/>
    </source>
</evidence>
<dbReference type="Pfam" id="PF04070">
    <property type="entry name" value="DUF378"/>
    <property type="match status" value="1"/>
</dbReference>
<keyword evidence="1" id="KW-0472">Membrane</keyword>
<gene>
    <name evidence="2" type="ORF">SAMEA3545359_01038</name>
</gene>
<reference evidence="2" key="1">
    <citation type="submission" date="2015-09" db="EMBL/GenBank/DDBJ databases">
        <authorList>
            <consortium name="Pathogen Informatics"/>
        </authorList>
    </citation>
    <scope>NUCLEOTIDE SEQUENCE</scope>
    <source>
        <strain evidence="2">2789STDY5834896</strain>
    </source>
</reference>
<dbReference type="InterPro" id="IPR007211">
    <property type="entry name" value="DUF378"/>
</dbReference>
<evidence type="ECO:0000256" key="1">
    <source>
        <dbReference type="SAM" id="Phobius"/>
    </source>
</evidence>